<dbReference type="OrthoDB" id="2143199at2759"/>
<evidence type="ECO:0000259" key="7">
    <source>
        <dbReference type="Pfam" id="PF12819"/>
    </source>
</evidence>
<keyword evidence="3 6" id="KW-0732">Signal</keyword>
<dbReference type="GO" id="GO:0016020">
    <property type="term" value="C:membrane"/>
    <property type="evidence" value="ECO:0007669"/>
    <property type="project" value="UniProtKB-SubCell"/>
</dbReference>
<dbReference type="GeneID" id="115752203"/>
<reference evidence="9" key="1">
    <citation type="submission" date="2025-08" db="UniProtKB">
        <authorList>
            <consortium name="RefSeq"/>
        </authorList>
    </citation>
    <scope>IDENTIFICATION</scope>
    <source>
        <tissue evidence="9">Leaf</tissue>
    </source>
</reference>
<keyword evidence="2" id="KW-0812">Transmembrane</keyword>
<comment type="subcellular location">
    <subcellularLocation>
        <location evidence="1">Membrane</location>
        <topology evidence="1">Single-pass membrane protein</topology>
    </subcellularLocation>
</comment>
<keyword evidence="5" id="KW-0472">Membrane</keyword>
<evidence type="ECO:0000256" key="2">
    <source>
        <dbReference type="ARBA" id="ARBA00022692"/>
    </source>
</evidence>
<evidence type="ECO:0000256" key="5">
    <source>
        <dbReference type="ARBA" id="ARBA00023136"/>
    </source>
</evidence>
<dbReference type="KEGG" id="rarg:115752203"/>
<evidence type="ECO:0000256" key="3">
    <source>
        <dbReference type="ARBA" id="ARBA00022729"/>
    </source>
</evidence>
<protein>
    <submittedName>
        <fullName evidence="9">Receptor-like protein kinase At3g21340</fullName>
    </submittedName>
</protein>
<keyword evidence="4" id="KW-1133">Transmembrane helix</keyword>
<sequence>MEIGMLFFLVFFALKVLSQDTLSPLRIDCGSETSYDAVDGILWHTDSDFVKRGQNVQLPNGNLSAERQISTLRFFPEQNKDCYSLPAAVQKRYFIRAVFFYGNYDGLSRPSSFGLEFDGDKWTTVSNSTAEPQYYEPVNTSWGDLISVCMARTQDEQYPFILALELWPLPDGMYATMGQDRA</sequence>
<feature type="signal peptide" evidence="6">
    <location>
        <begin position="1"/>
        <end position="18"/>
    </location>
</feature>
<proteinExistence type="predicted"/>
<dbReference type="Proteomes" id="UP000827889">
    <property type="component" value="Chromosome 6"/>
</dbReference>
<feature type="chain" id="PRO_5034682530" evidence="6">
    <location>
        <begin position="19"/>
        <end position="182"/>
    </location>
</feature>
<organism evidence="8 9">
    <name type="scientific">Rhodamnia argentea</name>
    <dbReference type="NCBI Taxonomy" id="178133"/>
    <lineage>
        <taxon>Eukaryota</taxon>
        <taxon>Viridiplantae</taxon>
        <taxon>Streptophyta</taxon>
        <taxon>Embryophyta</taxon>
        <taxon>Tracheophyta</taxon>
        <taxon>Spermatophyta</taxon>
        <taxon>Magnoliopsida</taxon>
        <taxon>eudicotyledons</taxon>
        <taxon>Gunneridae</taxon>
        <taxon>Pentapetalae</taxon>
        <taxon>rosids</taxon>
        <taxon>malvids</taxon>
        <taxon>Myrtales</taxon>
        <taxon>Myrtaceae</taxon>
        <taxon>Myrtoideae</taxon>
        <taxon>Myrteae</taxon>
        <taxon>Australasian group</taxon>
        <taxon>Rhodamnia</taxon>
    </lineage>
</organism>
<evidence type="ECO:0000256" key="1">
    <source>
        <dbReference type="ARBA" id="ARBA00004167"/>
    </source>
</evidence>
<accession>A0A8B8QHX1</accession>
<evidence type="ECO:0000313" key="8">
    <source>
        <dbReference type="Proteomes" id="UP000827889"/>
    </source>
</evidence>
<dbReference type="RefSeq" id="XP_030546138.1">
    <property type="nucleotide sequence ID" value="XM_030690278.1"/>
</dbReference>
<keyword evidence="8" id="KW-1185">Reference proteome</keyword>
<evidence type="ECO:0000256" key="6">
    <source>
        <dbReference type="SAM" id="SignalP"/>
    </source>
</evidence>
<feature type="domain" description="Malectin-like" evidence="7">
    <location>
        <begin position="27"/>
        <end position="177"/>
    </location>
</feature>
<dbReference type="PANTHER" id="PTHR45631">
    <property type="entry name" value="OS07G0107800 PROTEIN-RELATED"/>
    <property type="match status" value="1"/>
</dbReference>
<evidence type="ECO:0000313" key="9">
    <source>
        <dbReference type="RefSeq" id="XP_030546138.1"/>
    </source>
</evidence>
<dbReference type="PANTHER" id="PTHR45631:SF186">
    <property type="entry name" value="MALECTIN-LIKE DOMAIN-CONTAINING PROTEIN"/>
    <property type="match status" value="1"/>
</dbReference>
<evidence type="ECO:0000256" key="4">
    <source>
        <dbReference type="ARBA" id="ARBA00022989"/>
    </source>
</evidence>
<dbReference type="Pfam" id="PF12819">
    <property type="entry name" value="Malectin_like"/>
    <property type="match status" value="1"/>
</dbReference>
<dbReference type="AlphaFoldDB" id="A0A8B8QHX1"/>
<dbReference type="InterPro" id="IPR024788">
    <property type="entry name" value="Malectin-like_Carb-bd_dom"/>
</dbReference>
<name>A0A8B8QHX1_9MYRT</name>
<gene>
    <name evidence="9" type="primary">LOC115752203</name>
</gene>